<dbReference type="InterPro" id="IPR015590">
    <property type="entry name" value="Aldehyde_DH_dom"/>
</dbReference>
<dbReference type="Pfam" id="PF00171">
    <property type="entry name" value="Aldedh"/>
    <property type="match status" value="1"/>
</dbReference>
<evidence type="ECO:0000256" key="7">
    <source>
        <dbReference type="RuleBase" id="RU003345"/>
    </source>
</evidence>
<feature type="active site" evidence="5">
    <location>
        <position position="246"/>
    </location>
</feature>
<evidence type="ECO:0000256" key="4">
    <source>
        <dbReference type="PIRNR" id="PIRNR036492"/>
    </source>
</evidence>
<dbReference type="STRING" id="1250231.SAMN04488552_0175"/>
<proteinExistence type="inferred from homology"/>
<accession>A0A1H1KUJ8</accession>
<dbReference type="InterPro" id="IPR016163">
    <property type="entry name" value="Ald_DH_C"/>
</dbReference>
<evidence type="ECO:0000256" key="1">
    <source>
        <dbReference type="ARBA" id="ARBA00009986"/>
    </source>
</evidence>
<dbReference type="InterPro" id="IPR016161">
    <property type="entry name" value="Ald_DH/histidinol_DH"/>
</dbReference>
<dbReference type="PIRSF" id="PIRSF036492">
    <property type="entry name" value="ALDH"/>
    <property type="match status" value="1"/>
</dbReference>
<dbReference type="InterPro" id="IPR012394">
    <property type="entry name" value="Aldehyde_DH_NAD(P)"/>
</dbReference>
<comment type="similarity">
    <text evidence="1 4 7">Belongs to the aldehyde dehydrogenase family.</text>
</comment>
<dbReference type="PANTHER" id="PTHR43570:SF20">
    <property type="entry name" value="ALDEHYDE DEHYDROGENASE ALDX-RELATED"/>
    <property type="match status" value="1"/>
</dbReference>
<evidence type="ECO:0000256" key="2">
    <source>
        <dbReference type="ARBA" id="ARBA00023002"/>
    </source>
</evidence>
<dbReference type="PROSITE" id="PS00687">
    <property type="entry name" value="ALDEHYDE_DEHYDR_GLU"/>
    <property type="match status" value="1"/>
</dbReference>
<keyword evidence="3" id="KW-0520">NAD</keyword>
<feature type="active site" evidence="5 6">
    <location>
        <position position="212"/>
    </location>
</feature>
<dbReference type="Gene3D" id="3.40.309.10">
    <property type="entry name" value="Aldehyde Dehydrogenase, Chain A, domain 2"/>
    <property type="match status" value="1"/>
</dbReference>
<dbReference type="EMBL" id="LT629745">
    <property type="protein sequence ID" value="SDR65692.1"/>
    <property type="molecule type" value="Genomic_DNA"/>
</dbReference>
<dbReference type="RefSeq" id="WP_089660900.1">
    <property type="nucleotide sequence ID" value="NZ_LT629745.1"/>
</dbReference>
<dbReference type="FunFam" id="3.40.605.10:FF:000004">
    <property type="entry name" value="Aldehyde dehydrogenase"/>
    <property type="match status" value="1"/>
</dbReference>
<dbReference type="Gene3D" id="3.40.605.10">
    <property type="entry name" value="Aldehyde Dehydrogenase, Chain A, domain 1"/>
    <property type="match status" value="1"/>
</dbReference>
<reference evidence="9 10" key="1">
    <citation type="submission" date="2016-10" db="EMBL/GenBank/DDBJ databases">
        <authorList>
            <person name="Varghese N."/>
            <person name="Submissions S."/>
        </authorList>
    </citation>
    <scope>NUCLEOTIDE SEQUENCE [LARGE SCALE GENOMIC DNA]</scope>
    <source>
        <strain evidence="9 10">Mar_2010_102</strain>
    </source>
</reference>
<feature type="domain" description="Aldehyde dehydrogenase" evidence="8">
    <location>
        <begin position="24"/>
        <end position="435"/>
    </location>
</feature>
<dbReference type="InterPro" id="IPR016162">
    <property type="entry name" value="Ald_DH_N"/>
</dbReference>
<dbReference type="PANTHER" id="PTHR43570">
    <property type="entry name" value="ALDEHYDE DEHYDROGENASE"/>
    <property type="match status" value="1"/>
</dbReference>
<keyword evidence="10" id="KW-1185">Reference proteome</keyword>
<keyword evidence="2 4" id="KW-0560">Oxidoreductase</keyword>
<dbReference type="GO" id="GO:0005737">
    <property type="term" value="C:cytoplasm"/>
    <property type="evidence" value="ECO:0007669"/>
    <property type="project" value="TreeGrafter"/>
</dbReference>
<protein>
    <recommendedName>
        <fullName evidence="4">Aldehyde dehydrogenase</fullName>
    </recommendedName>
</protein>
<evidence type="ECO:0000313" key="10">
    <source>
        <dbReference type="Proteomes" id="UP000198858"/>
    </source>
</evidence>
<dbReference type="AlphaFoldDB" id="A0A1H1KUJ8"/>
<dbReference type="PROSITE" id="PS00070">
    <property type="entry name" value="ALDEHYDE_DEHYDR_CYS"/>
    <property type="match status" value="1"/>
</dbReference>
<evidence type="ECO:0000256" key="5">
    <source>
        <dbReference type="PIRSR" id="PIRSR036492-1"/>
    </source>
</evidence>
<organism evidence="9 10">
    <name type="scientific">Christiangramia echinicola</name>
    <dbReference type="NCBI Taxonomy" id="279359"/>
    <lineage>
        <taxon>Bacteria</taxon>
        <taxon>Pseudomonadati</taxon>
        <taxon>Bacteroidota</taxon>
        <taxon>Flavobacteriia</taxon>
        <taxon>Flavobacteriales</taxon>
        <taxon>Flavobacteriaceae</taxon>
        <taxon>Christiangramia</taxon>
    </lineage>
</organism>
<dbReference type="FunFam" id="3.40.309.10:FF:000003">
    <property type="entry name" value="Aldehyde dehydrogenase"/>
    <property type="match status" value="1"/>
</dbReference>
<evidence type="ECO:0000313" key="9">
    <source>
        <dbReference type="EMBL" id="SDR65692.1"/>
    </source>
</evidence>
<evidence type="ECO:0000256" key="3">
    <source>
        <dbReference type="ARBA" id="ARBA00023027"/>
    </source>
</evidence>
<dbReference type="Proteomes" id="UP000198858">
    <property type="component" value="Chromosome I"/>
</dbReference>
<evidence type="ECO:0000256" key="6">
    <source>
        <dbReference type="PROSITE-ProRule" id="PRU10007"/>
    </source>
</evidence>
<sequence length="469" mass="52822">MTKSELSNLLHKQKLAFQKSPPEYEKRIKSLKKLSDIIEENKDRLIEAVYKDFGLRAREETLFLEIFPLQDEIRHAVKNLRSWMKRRFVPSSWFLLPSSAYYQFQPLGSLGIMGAWNYQILLTLSPLVDAIAAGNHAILKPSEIAPTSAEVIKEIINTNFSADYIHCVTGASELAKDFSSLPFDHLFFTGSTRVGKMVMAAAAPNLTPVTLELGGKSPAIIHSSYSVKRAVKRIMAGKLFNAGQTCVAPDYVVMPESLNEEFRKEAQLAVEKLYPGIQSNEQYTQIINSGHFERLQALLKDAEEKGARVIELGDRDAADTSKRMNPKLVFNVSSDMELMQEEIFGPILPVLNLETVEEAVDYVNNNAKPLALYYFDEKKRRIDWLLKNTLSGGVTVNDTIYHLGQHNLPFGGVGASGMGHYHGYDGFKTFSKKRAVMHQRKFATTDFLHPPFTDLKKKLINIIGRFSKV</sequence>
<gene>
    <name evidence="9" type="ORF">SAMN04488552_0175</name>
</gene>
<dbReference type="SUPFAM" id="SSF53720">
    <property type="entry name" value="ALDH-like"/>
    <property type="match status" value="1"/>
</dbReference>
<dbReference type="InterPro" id="IPR016160">
    <property type="entry name" value="Ald_DH_CS_CYS"/>
</dbReference>
<dbReference type="CDD" id="cd07133">
    <property type="entry name" value="ALDH_CALDH_CalB"/>
    <property type="match status" value="1"/>
</dbReference>
<dbReference type="GO" id="GO:0006081">
    <property type="term" value="P:aldehyde metabolic process"/>
    <property type="evidence" value="ECO:0007669"/>
    <property type="project" value="InterPro"/>
</dbReference>
<dbReference type="InterPro" id="IPR029510">
    <property type="entry name" value="Ald_DH_CS_GLU"/>
</dbReference>
<evidence type="ECO:0000259" key="8">
    <source>
        <dbReference type="Pfam" id="PF00171"/>
    </source>
</evidence>
<name>A0A1H1KUJ8_9FLAO</name>
<dbReference type="GO" id="GO:0004029">
    <property type="term" value="F:aldehyde dehydrogenase (NAD+) activity"/>
    <property type="evidence" value="ECO:0007669"/>
    <property type="project" value="TreeGrafter"/>
</dbReference>